<protein>
    <recommendedName>
        <fullName evidence="2">Amidohydrolase-related domain-containing protein</fullName>
    </recommendedName>
</protein>
<feature type="non-terminal residue" evidence="3">
    <location>
        <position position="322"/>
    </location>
</feature>
<dbReference type="GO" id="GO:0019748">
    <property type="term" value="P:secondary metabolic process"/>
    <property type="evidence" value="ECO:0007669"/>
    <property type="project" value="TreeGrafter"/>
</dbReference>
<accession>A0A382F1Y6</accession>
<reference evidence="3" key="1">
    <citation type="submission" date="2018-05" db="EMBL/GenBank/DDBJ databases">
        <authorList>
            <person name="Lanie J.A."/>
            <person name="Ng W.-L."/>
            <person name="Kazmierczak K.M."/>
            <person name="Andrzejewski T.M."/>
            <person name="Davidsen T.M."/>
            <person name="Wayne K.J."/>
            <person name="Tettelin H."/>
            <person name="Glass J.I."/>
            <person name="Rusch D."/>
            <person name="Podicherti R."/>
            <person name="Tsui H.-C.T."/>
            <person name="Winkler M.E."/>
        </authorList>
    </citation>
    <scope>NUCLEOTIDE SEQUENCE</scope>
</reference>
<evidence type="ECO:0000256" key="1">
    <source>
        <dbReference type="ARBA" id="ARBA00023239"/>
    </source>
</evidence>
<keyword evidence="1" id="KW-0456">Lyase</keyword>
<dbReference type="GO" id="GO:0005737">
    <property type="term" value="C:cytoplasm"/>
    <property type="evidence" value="ECO:0007669"/>
    <property type="project" value="TreeGrafter"/>
</dbReference>
<dbReference type="Gene3D" id="3.20.20.140">
    <property type="entry name" value="Metal-dependent hydrolases"/>
    <property type="match status" value="1"/>
</dbReference>
<evidence type="ECO:0000313" key="3">
    <source>
        <dbReference type="EMBL" id="SVB56689.1"/>
    </source>
</evidence>
<name>A0A382F1Y6_9ZZZZ</name>
<sequence length="322" mass="35184">MTVIDVHAHLVPPDAINTLADRGRDFGIDLIETEPGCHCCRFESGMQIRPFFDSLTDAEQRLGEMDRQGVDREVLSIWTDIFGYDLPADKGARWHTMLNDSLSQLCAVHASRFSWLASGAMQDAASAARELERSVKAGAVGAIVATHVDGKNLGECPLDEYWATSVELGLPVFLHPAQPVAPARAERFALNQIVAYTNDTTLTVGSLISTGVMDRFPGLEFILSHGGGSVPFLIGRFDRMHRAADPKATGNVAEQPPSQYLNRFHYDTILHHGPALNYLRDLVGIDRLLLGTDLPFPPGDPDPLTTLKDAGFSTPEINKIVD</sequence>
<dbReference type="PANTHER" id="PTHR21240">
    <property type="entry name" value="2-AMINO-3-CARBOXYLMUCONATE-6-SEMIALDEHYDE DECARBOXYLASE"/>
    <property type="match status" value="1"/>
</dbReference>
<organism evidence="3">
    <name type="scientific">marine metagenome</name>
    <dbReference type="NCBI Taxonomy" id="408172"/>
    <lineage>
        <taxon>unclassified sequences</taxon>
        <taxon>metagenomes</taxon>
        <taxon>ecological metagenomes</taxon>
    </lineage>
</organism>
<dbReference type="PANTHER" id="PTHR21240:SF28">
    <property type="entry name" value="ISO-OROTATE DECARBOXYLASE (EUROFUNG)"/>
    <property type="match status" value="1"/>
</dbReference>
<dbReference type="AlphaFoldDB" id="A0A382F1Y6"/>
<dbReference type="InterPro" id="IPR032466">
    <property type="entry name" value="Metal_Hydrolase"/>
</dbReference>
<dbReference type="SUPFAM" id="SSF51556">
    <property type="entry name" value="Metallo-dependent hydrolases"/>
    <property type="match status" value="1"/>
</dbReference>
<proteinExistence type="predicted"/>
<dbReference type="InterPro" id="IPR006680">
    <property type="entry name" value="Amidohydro-rel"/>
</dbReference>
<dbReference type="GO" id="GO:0016787">
    <property type="term" value="F:hydrolase activity"/>
    <property type="evidence" value="ECO:0007669"/>
    <property type="project" value="InterPro"/>
</dbReference>
<evidence type="ECO:0000259" key="2">
    <source>
        <dbReference type="Pfam" id="PF04909"/>
    </source>
</evidence>
<dbReference type="InterPro" id="IPR032465">
    <property type="entry name" value="ACMSD"/>
</dbReference>
<dbReference type="EMBL" id="UINC01047422">
    <property type="protein sequence ID" value="SVB56689.1"/>
    <property type="molecule type" value="Genomic_DNA"/>
</dbReference>
<dbReference type="GO" id="GO:0016831">
    <property type="term" value="F:carboxy-lyase activity"/>
    <property type="evidence" value="ECO:0007669"/>
    <property type="project" value="InterPro"/>
</dbReference>
<gene>
    <name evidence="3" type="ORF">METZ01_LOCUS209543</name>
</gene>
<dbReference type="Pfam" id="PF04909">
    <property type="entry name" value="Amidohydro_2"/>
    <property type="match status" value="1"/>
</dbReference>
<feature type="domain" description="Amidohydrolase-related" evidence="2">
    <location>
        <begin position="4"/>
        <end position="310"/>
    </location>
</feature>